<keyword evidence="1" id="KW-1133">Transmembrane helix</keyword>
<dbReference type="EMBL" id="CP071709">
    <property type="protein sequence ID" value="QVY59790.1"/>
    <property type="molecule type" value="Genomic_DNA"/>
</dbReference>
<feature type="transmembrane region" description="Helical" evidence="1">
    <location>
        <begin position="53"/>
        <end position="74"/>
    </location>
</feature>
<evidence type="ECO:0000256" key="1">
    <source>
        <dbReference type="SAM" id="Phobius"/>
    </source>
</evidence>
<feature type="transmembrane region" description="Helical" evidence="1">
    <location>
        <begin position="352"/>
        <end position="375"/>
    </location>
</feature>
<evidence type="ECO:0000259" key="2">
    <source>
        <dbReference type="Pfam" id="PF01970"/>
    </source>
</evidence>
<feature type="transmembrane region" description="Helical" evidence="1">
    <location>
        <begin position="101"/>
        <end position="124"/>
    </location>
</feature>
<evidence type="ECO:0000313" key="3">
    <source>
        <dbReference type="EMBL" id="QVY59790.1"/>
    </source>
</evidence>
<dbReference type="PANTHER" id="PTHR35342:SF5">
    <property type="entry name" value="TRICARBOXYLIC TRANSPORT PROTEIN"/>
    <property type="match status" value="1"/>
</dbReference>
<keyword evidence="1" id="KW-0472">Membrane</keyword>
<dbReference type="Proteomes" id="UP000679247">
    <property type="component" value="Chromosome"/>
</dbReference>
<reference evidence="3 4" key="1">
    <citation type="submission" date="2021-03" db="EMBL/GenBank/DDBJ databases">
        <title>The first data on the complete genome of the tetrodotoxin-producing bacterium.</title>
        <authorList>
            <person name="Melnikova D.I."/>
            <person name="Nijland R."/>
            <person name="Magarlamov T.Y."/>
        </authorList>
    </citation>
    <scope>NUCLEOTIDE SEQUENCE [LARGE SCALE GENOMIC DNA]</scope>
    <source>
        <strain evidence="3 4">1839</strain>
    </source>
</reference>
<gene>
    <name evidence="3" type="ORF">J1899_12025</name>
</gene>
<proteinExistence type="predicted"/>
<keyword evidence="1" id="KW-0812">Transmembrane</keyword>
<name>A0ABX8F6S3_9BACI</name>
<dbReference type="RefSeq" id="WP_214473936.1">
    <property type="nucleotide sequence ID" value="NZ_CP071709.1"/>
</dbReference>
<accession>A0ABX8F6S3</accession>
<dbReference type="PANTHER" id="PTHR35342">
    <property type="entry name" value="TRICARBOXYLIC TRANSPORT PROTEIN"/>
    <property type="match status" value="1"/>
</dbReference>
<feature type="transmembrane region" description="Helical" evidence="1">
    <location>
        <begin position="416"/>
        <end position="442"/>
    </location>
</feature>
<evidence type="ECO:0000313" key="4">
    <source>
        <dbReference type="Proteomes" id="UP000679247"/>
    </source>
</evidence>
<feature type="transmembrane region" description="Helical" evidence="1">
    <location>
        <begin position="158"/>
        <end position="178"/>
    </location>
</feature>
<organism evidence="3 4">
    <name type="scientific">Cytobacillus gottheilii</name>
    <dbReference type="NCBI Taxonomy" id="859144"/>
    <lineage>
        <taxon>Bacteria</taxon>
        <taxon>Bacillati</taxon>
        <taxon>Bacillota</taxon>
        <taxon>Bacilli</taxon>
        <taxon>Bacillales</taxon>
        <taxon>Bacillaceae</taxon>
        <taxon>Cytobacillus</taxon>
    </lineage>
</organism>
<feature type="transmembrane region" description="Helical" evidence="1">
    <location>
        <begin position="387"/>
        <end position="404"/>
    </location>
</feature>
<feature type="transmembrane region" description="Helical" evidence="1">
    <location>
        <begin position="194"/>
        <end position="214"/>
    </location>
</feature>
<feature type="transmembrane region" description="Helical" evidence="1">
    <location>
        <begin position="12"/>
        <end position="41"/>
    </location>
</feature>
<protein>
    <submittedName>
        <fullName evidence="3">Tripartite tricarboxylate transporter permease</fullName>
    </submittedName>
</protein>
<feature type="domain" description="DUF112" evidence="2">
    <location>
        <begin position="12"/>
        <end position="436"/>
    </location>
</feature>
<feature type="transmembrane region" description="Helical" evidence="1">
    <location>
        <begin position="463"/>
        <end position="486"/>
    </location>
</feature>
<dbReference type="InterPro" id="IPR002823">
    <property type="entry name" value="DUF112_TM"/>
</dbReference>
<feature type="transmembrane region" description="Helical" evidence="1">
    <location>
        <begin position="327"/>
        <end position="346"/>
    </location>
</feature>
<keyword evidence="4" id="KW-1185">Reference proteome</keyword>
<sequence length="504" mass="54094">MDLLEFFTPMTILLCFAGVFVGIIFGAIPGMTATMAIAIFLPITYTLDMIDSIALLLGLYVGGISGGLVPAILLNIPGTPSSLCTTFDGYPMTQKGEGEKALKVGITASLIGGLISLLILYLFTPVLASVAIKFSSVEKFLIIVFALTVIASISKGSLIGGIFSGFLGVYISLIGTFADNYEMRLVPPGLEDDLLHGFSLLPALIGLFAITQILDEAEDGMKVSAHQKIKFQKDKEKKFSFKLFNNQKINTIRSSLIGTFIGILPGVGGSAASITAYSQAKNFSKNPKKLGSGEPEGLIASEASNNGLTGGALIPLLSMGIPGDSTTAVLVGAFLLQGIQVGPLFISSNPELWDGIIYGLLIANVFMFLLMFFSIKYFSKIIYIPKSVIYPIIIVMCVVGSYAINNGVLFDVWTLLLFGLAGYVFVKIGIQVIPFLIGFILGKDLEKYFIDSLKSSSGDLTIFFTKGPIAFVIWALILGSLIYAYLDYRKNKRAEADDSITFSN</sequence>
<dbReference type="Pfam" id="PF01970">
    <property type="entry name" value="TctA"/>
    <property type="match status" value="1"/>
</dbReference>